<dbReference type="Proteomes" id="UP000486351">
    <property type="component" value="Unassembled WGS sequence"/>
</dbReference>
<evidence type="ECO:0000256" key="1">
    <source>
        <dbReference type="SAM" id="Phobius"/>
    </source>
</evidence>
<keyword evidence="1" id="KW-0812">Transmembrane</keyword>
<evidence type="ECO:0000313" key="4">
    <source>
        <dbReference type="Proteomes" id="UP000486351"/>
    </source>
</evidence>
<evidence type="ECO:0000313" key="3">
    <source>
        <dbReference type="EMBL" id="KAE9268812.1"/>
    </source>
</evidence>
<comment type="caution">
    <text evidence="3">The sequence shown here is derived from an EMBL/GenBank/DDBJ whole genome shotgun (WGS) entry which is preliminary data.</text>
</comment>
<protein>
    <recommendedName>
        <fullName evidence="5">Amino acid transporter transmembrane domain-containing protein</fullName>
    </recommendedName>
</protein>
<feature type="transmembrane region" description="Helical" evidence="1">
    <location>
        <begin position="27"/>
        <end position="45"/>
    </location>
</feature>
<evidence type="ECO:0008006" key="5">
    <source>
        <dbReference type="Google" id="ProtNLM"/>
    </source>
</evidence>
<sequence length="99" mass="10522">MTLNCIVLPIVFYLSKAWDHVPVYEQIPAIIVSIVCTLLGYYVTYTTDKSAQEIASMCTGVASDEAAPGIAAAVKDCGAVLPDLVALPHRVRVALDDVG</sequence>
<keyword evidence="2" id="KW-0732">Signal</keyword>
<proteinExistence type="predicted"/>
<gene>
    <name evidence="3" type="ORF">PF008_g31028</name>
</gene>
<dbReference type="AlphaFoldDB" id="A0A6G0Q3U0"/>
<evidence type="ECO:0000256" key="2">
    <source>
        <dbReference type="SAM" id="SignalP"/>
    </source>
</evidence>
<reference evidence="3 4" key="1">
    <citation type="submission" date="2018-09" db="EMBL/GenBank/DDBJ databases">
        <title>Genomic investigation of the strawberry pathogen Phytophthora fragariae indicates pathogenicity is determined by transcriptional variation in three key races.</title>
        <authorList>
            <person name="Adams T.M."/>
            <person name="Armitage A.D."/>
            <person name="Sobczyk M.K."/>
            <person name="Bates H.J."/>
            <person name="Dunwell J.M."/>
            <person name="Nellist C.F."/>
            <person name="Harrison R.J."/>
        </authorList>
    </citation>
    <scope>NUCLEOTIDE SEQUENCE [LARGE SCALE GENOMIC DNA]</scope>
    <source>
        <strain evidence="3 4">NOV-77</strain>
    </source>
</reference>
<feature type="chain" id="PRO_5026264853" description="Amino acid transporter transmembrane domain-containing protein" evidence="2">
    <location>
        <begin position="18"/>
        <end position="99"/>
    </location>
</feature>
<keyword evidence="1" id="KW-1133">Transmembrane helix</keyword>
<name>A0A6G0Q3U0_9STRA</name>
<accession>A0A6G0Q3U0</accession>
<dbReference type="EMBL" id="QXFY01006423">
    <property type="protein sequence ID" value="KAE9268812.1"/>
    <property type="molecule type" value="Genomic_DNA"/>
</dbReference>
<organism evidence="3 4">
    <name type="scientific">Phytophthora fragariae</name>
    <dbReference type="NCBI Taxonomy" id="53985"/>
    <lineage>
        <taxon>Eukaryota</taxon>
        <taxon>Sar</taxon>
        <taxon>Stramenopiles</taxon>
        <taxon>Oomycota</taxon>
        <taxon>Peronosporomycetes</taxon>
        <taxon>Peronosporales</taxon>
        <taxon>Peronosporaceae</taxon>
        <taxon>Phytophthora</taxon>
    </lineage>
</organism>
<keyword evidence="1" id="KW-0472">Membrane</keyword>
<feature type="signal peptide" evidence="2">
    <location>
        <begin position="1"/>
        <end position="17"/>
    </location>
</feature>